<name>A0AAJ0UC76_HALSE</name>
<proteinExistence type="predicted"/>
<evidence type="ECO:0000313" key="2">
    <source>
        <dbReference type="Proteomes" id="UP001296967"/>
    </source>
</evidence>
<keyword evidence="2" id="KW-1185">Reference proteome</keyword>
<dbReference type="EMBL" id="NHSF01000002">
    <property type="protein sequence ID" value="MBK5928969.1"/>
    <property type="molecule type" value="Genomic_DNA"/>
</dbReference>
<sequence>MTLAADLLEQARMLATREPKRPRQASLRRAVSAAYYALFHQLVEAASQDLVTGRDCENLRSKVRRAFQHKEMKDVCQALAKWQPKQPPVRLADLFLQPPTPDIQAVASAFVELQQARHDADYDAQYRFSRDDVLTLLETADQAYKTFKNMPRHHQERRTFLIALAFQTRWHRT</sequence>
<evidence type="ECO:0008006" key="3">
    <source>
        <dbReference type="Google" id="ProtNLM"/>
    </source>
</evidence>
<protein>
    <recommendedName>
        <fullName evidence="3">HEPN domain-containing protein</fullName>
    </recommendedName>
</protein>
<dbReference type="Proteomes" id="UP001296967">
    <property type="component" value="Unassembled WGS sequence"/>
</dbReference>
<reference evidence="1" key="1">
    <citation type="submission" date="2017-05" db="EMBL/GenBank/DDBJ databases">
        <authorList>
            <person name="Imhoff J.F."/>
            <person name="Rahn T."/>
            <person name="Kuenzel S."/>
            <person name="Neulinger S.C."/>
        </authorList>
    </citation>
    <scope>NUCLEOTIDE SEQUENCE</scope>
    <source>
        <strain evidence="1">DSM 4395</strain>
    </source>
</reference>
<reference evidence="1" key="2">
    <citation type="journal article" date="2020" name="Microorganisms">
        <title>Osmotic Adaptation and Compatible Solute Biosynthesis of Phototrophic Bacteria as Revealed from Genome Analyses.</title>
        <authorList>
            <person name="Imhoff J.F."/>
            <person name="Rahn T."/>
            <person name="Kunzel S."/>
            <person name="Keller A."/>
            <person name="Neulinger S.C."/>
        </authorList>
    </citation>
    <scope>NUCLEOTIDE SEQUENCE</scope>
    <source>
        <strain evidence="1">DSM 4395</strain>
    </source>
</reference>
<accession>A0AAJ0UC76</accession>
<dbReference type="AlphaFoldDB" id="A0AAJ0UC76"/>
<evidence type="ECO:0000313" key="1">
    <source>
        <dbReference type="EMBL" id="MBK5928969.1"/>
    </source>
</evidence>
<organism evidence="1 2">
    <name type="scientific">Halochromatium salexigens</name>
    <name type="common">Chromatium salexigens</name>
    <dbReference type="NCBI Taxonomy" id="49447"/>
    <lineage>
        <taxon>Bacteria</taxon>
        <taxon>Pseudomonadati</taxon>
        <taxon>Pseudomonadota</taxon>
        <taxon>Gammaproteobacteria</taxon>
        <taxon>Chromatiales</taxon>
        <taxon>Chromatiaceae</taxon>
        <taxon>Halochromatium</taxon>
    </lineage>
</organism>
<dbReference type="Gene3D" id="1.20.120.330">
    <property type="entry name" value="Nucleotidyltransferases domain 2"/>
    <property type="match status" value="1"/>
</dbReference>
<comment type="caution">
    <text evidence="1">The sequence shown here is derived from an EMBL/GenBank/DDBJ whole genome shotgun (WGS) entry which is preliminary data.</text>
</comment>
<dbReference type="RefSeq" id="WP_201243164.1">
    <property type="nucleotide sequence ID" value="NZ_NHSF01000002.1"/>
</dbReference>
<gene>
    <name evidence="1" type="ORF">CCR82_00040</name>
</gene>